<evidence type="ECO:0000256" key="1">
    <source>
        <dbReference type="ARBA" id="ARBA00022448"/>
    </source>
</evidence>
<evidence type="ECO:0000313" key="13">
    <source>
        <dbReference type="Proteomes" id="UP000735592"/>
    </source>
</evidence>
<evidence type="ECO:0000256" key="9">
    <source>
        <dbReference type="ARBA" id="ARBA00023065"/>
    </source>
</evidence>
<comment type="subcellular location">
    <subcellularLocation>
        <location evidence="11">Cell membrane</location>
        <topology evidence="11">Single-pass membrane protein</topology>
    </subcellularLocation>
</comment>
<keyword evidence="5 11" id="KW-0547">Nucleotide-binding</keyword>
<dbReference type="Pfam" id="PF02669">
    <property type="entry name" value="KdpC"/>
    <property type="match status" value="1"/>
</dbReference>
<keyword evidence="9 11" id="KW-0406">Ion transport</keyword>
<evidence type="ECO:0000256" key="4">
    <source>
        <dbReference type="ARBA" id="ARBA00022692"/>
    </source>
</evidence>
<dbReference type="EMBL" id="WNKW01000001">
    <property type="protein sequence ID" value="MTW31483.1"/>
    <property type="molecule type" value="Genomic_DNA"/>
</dbReference>
<comment type="caution">
    <text evidence="12">The sequence shown here is derived from an EMBL/GenBank/DDBJ whole genome shotgun (WGS) entry which is preliminary data.</text>
</comment>
<keyword evidence="1 11" id="KW-0813">Transport</keyword>
<proteinExistence type="inferred from homology"/>
<evidence type="ECO:0000256" key="3">
    <source>
        <dbReference type="ARBA" id="ARBA00022538"/>
    </source>
</evidence>
<dbReference type="NCBIfam" id="TIGR00681">
    <property type="entry name" value="kdpC"/>
    <property type="match status" value="1"/>
</dbReference>
<organism evidence="12 13">
    <name type="scientific">Pseudoduganella danionis</name>
    <dbReference type="NCBI Taxonomy" id="1890295"/>
    <lineage>
        <taxon>Bacteria</taxon>
        <taxon>Pseudomonadati</taxon>
        <taxon>Pseudomonadota</taxon>
        <taxon>Betaproteobacteria</taxon>
        <taxon>Burkholderiales</taxon>
        <taxon>Oxalobacteraceae</taxon>
        <taxon>Telluria group</taxon>
        <taxon>Pseudoduganella</taxon>
    </lineage>
</organism>
<dbReference type="Proteomes" id="UP000735592">
    <property type="component" value="Unassembled WGS sequence"/>
</dbReference>
<evidence type="ECO:0000313" key="12">
    <source>
        <dbReference type="EMBL" id="MTW31483.1"/>
    </source>
</evidence>
<keyword evidence="6 11" id="KW-0067">ATP-binding</keyword>
<evidence type="ECO:0000256" key="11">
    <source>
        <dbReference type="HAMAP-Rule" id="MF_00276"/>
    </source>
</evidence>
<protein>
    <recommendedName>
        <fullName evidence="11">Potassium-transporting ATPase KdpC subunit</fullName>
    </recommendedName>
    <alternativeName>
        <fullName evidence="11">ATP phosphohydrolase [potassium-transporting] C chain</fullName>
    </alternativeName>
    <alternativeName>
        <fullName evidence="11">Potassium-binding and translocating subunit C</fullName>
    </alternativeName>
    <alternativeName>
        <fullName evidence="11">Potassium-translocating ATPase C chain</fullName>
    </alternativeName>
</protein>
<keyword evidence="13" id="KW-1185">Reference proteome</keyword>
<dbReference type="NCBIfam" id="NF001454">
    <property type="entry name" value="PRK00315.1"/>
    <property type="match status" value="1"/>
</dbReference>
<dbReference type="PANTHER" id="PTHR30042">
    <property type="entry name" value="POTASSIUM-TRANSPORTING ATPASE C CHAIN"/>
    <property type="match status" value="1"/>
</dbReference>
<keyword evidence="4 11" id="KW-0812">Transmembrane</keyword>
<keyword evidence="8 11" id="KW-1133">Transmembrane helix</keyword>
<name>A0ABW9SJW3_9BURK</name>
<evidence type="ECO:0000256" key="8">
    <source>
        <dbReference type="ARBA" id="ARBA00022989"/>
    </source>
</evidence>
<evidence type="ECO:0000256" key="10">
    <source>
        <dbReference type="ARBA" id="ARBA00023136"/>
    </source>
</evidence>
<evidence type="ECO:0000256" key="5">
    <source>
        <dbReference type="ARBA" id="ARBA00022741"/>
    </source>
</evidence>
<dbReference type="InterPro" id="IPR003820">
    <property type="entry name" value="KdpC"/>
</dbReference>
<dbReference type="PANTHER" id="PTHR30042:SF2">
    <property type="entry name" value="POTASSIUM-TRANSPORTING ATPASE KDPC SUBUNIT"/>
    <property type="match status" value="1"/>
</dbReference>
<accession>A0ABW9SJW3</accession>
<gene>
    <name evidence="11 12" type="primary">kdpC</name>
    <name evidence="12" type="ORF">GM655_01435</name>
</gene>
<reference evidence="12 13" key="1">
    <citation type="submission" date="2019-11" db="EMBL/GenBank/DDBJ databases">
        <title>Type strains purchased from KCTC, JCM and DSMZ.</title>
        <authorList>
            <person name="Lu H."/>
        </authorList>
    </citation>
    <scope>NUCLEOTIDE SEQUENCE [LARGE SCALE GENOMIC DNA]</scope>
    <source>
        <strain evidence="12 13">DSM 103461</strain>
    </source>
</reference>
<comment type="function">
    <text evidence="11">Part of the high-affinity ATP-driven potassium transport (or Kdp) system, which catalyzes the hydrolysis of ATP coupled with the electrogenic transport of potassium into the cytoplasm. This subunit acts as a catalytic chaperone that increases the ATP-binding affinity of the ATP-hydrolyzing subunit KdpB by the formation of a transient KdpB/KdpC/ATP ternary complex.</text>
</comment>
<dbReference type="PIRSF" id="PIRSF001296">
    <property type="entry name" value="K_ATPase_KdpC"/>
    <property type="match status" value="1"/>
</dbReference>
<comment type="similarity">
    <text evidence="11">Belongs to the KdpC family.</text>
</comment>
<keyword evidence="7 11" id="KW-0630">Potassium</keyword>
<evidence type="ECO:0000256" key="6">
    <source>
        <dbReference type="ARBA" id="ARBA00022840"/>
    </source>
</evidence>
<keyword evidence="2 11" id="KW-1003">Cell membrane</keyword>
<keyword evidence="3 11" id="KW-0633">Potassium transport</keyword>
<evidence type="ECO:0000256" key="2">
    <source>
        <dbReference type="ARBA" id="ARBA00022475"/>
    </source>
</evidence>
<evidence type="ECO:0000256" key="7">
    <source>
        <dbReference type="ARBA" id="ARBA00022958"/>
    </source>
</evidence>
<sequence length="206" mass="20969">MLNTHLKSQLRPAIVLFGALTLLCGVLYPLAVTAIGRAVFPSQVAGSIIEQQGRPVGSLLIGQSFSAPQYFWGRPSATAPMPANAAASGGSNLGPLNPALADAVRSRIAALKAADPAAVLPVPVDLVTASASGLDPEISVAAARYQAGRVARARGLDAARVLALIEGQQLLPLAGWFGEARVNVLALNLALDSLAGSPAARSGHTQ</sequence>
<comment type="subunit">
    <text evidence="11">The system is composed of three essential subunits: KdpA, KdpB and KdpC.</text>
</comment>
<dbReference type="HAMAP" id="MF_00276">
    <property type="entry name" value="KdpC"/>
    <property type="match status" value="1"/>
</dbReference>
<keyword evidence="10 11" id="KW-0472">Membrane</keyword>